<dbReference type="Proteomes" id="UP000578531">
    <property type="component" value="Unassembled WGS sequence"/>
</dbReference>
<dbReference type="RefSeq" id="XP_037169720.1">
    <property type="nucleotide sequence ID" value="XM_037303073.1"/>
</dbReference>
<gene>
    <name evidence="1" type="ORF">HO173_001129</name>
</gene>
<reference evidence="1 2" key="1">
    <citation type="journal article" date="2020" name="Genomics">
        <title>Complete, high-quality genomes from long-read metagenomic sequencing of two wolf lichen thalli reveals enigmatic genome architecture.</title>
        <authorList>
            <person name="McKenzie S.K."/>
            <person name="Walston R.F."/>
            <person name="Allen J.L."/>
        </authorList>
    </citation>
    <scope>NUCLEOTIDE SEQUENCE [LARGE SCALE GENOMIC DNA]</scope>
    <source>
        <strain evidence="1">WasteWater2</strain>
    </source>
</reference>
<sequence>MDLFDHGAYFGSHVPVQASSHPLLKHASCACAANQLGRAEGAKAIIGGDCSQEARMEVFDDPSIDWGWEGAYHYDKSIALLMEAMQQDRNESSPNSPDDTAPT</sequence>
<name>A0A8H6G4W5_9LECA</name>
<evidence type="ECO:0000313" key="2">
    <source>
        <dbReference type="Proteomes" id="UP000578531"/>
    </source>
</evidence>
<dbReference type="AlphaFoldDB" id="A0A8H6G4W5"/>
<keyword evidence="2" id="KW-1185">Reference proteome</keyword>
<accession>A0A8H6G4W5</accession>
<comment type="caution">
    <text evidence="1">The sequence shown here is derived from an EMBL/GenBank/DDBJ whole genome shotgun (WGS) entry which is preliminary data.</text>
</comment>
<evidence type="ECO:0000313" key="1">
    <source>
        <dbReference type="EMBL" id="KAF6240461.1"/>
    </source>
</evidence>
<dbReference type="EMBL" id="JACCJC010000003">
    <property type="protein sequence ID" value="KAF6240461.1"/>
    <property type="molecule type" value="Genomic_DNA"/>
</dbReference>
<protein>
    <submittedName>
        <fullName evidence="1">Uncharacterized protein</fullName>
    </submittedName>
</protein>
<proteinExistence type="predicted"/>
<dbReference type="GeneID" id="59282805"/>
<dbReference type="OrthoDB" id="5418899at2759"/>
<organism evidence="1 2">
    <name type="scientific">Letharia columbiana</name>
    <dbReference type="NCBI Taxonomy" id="112416"/>
    <lineage>
        <taxon>Eukaryota</taxon>
        <taxon>Fungi</taxon>
        <taxon>Dikarya</taxon>
        <taxon>Ascomycota</taxon>
        <taxon>Pezizomycotina</taxon>
        <taxon>Lecanoromycetes</taxon>
        <taxon>OSLEUM clade</taxon>
        <taxon>Lecanoromycetidae</taxon>
        <taxon>Lecanorales</taxon>
        <taxon>Lecanorineae</taxon>
        <taxon>Parmeliaceae</taxon>
        <taxon>Letharia</taxon>
    </lineage>
</organism>